<keyword evidence="2 3" id="KW-0040">ANK repeat</keyword>
<feature type="repeat" description="ANK" evidence="3">
    <location>
        <begin position="182"/>
        <end position="214"/>
    </location>
</feature>
<evidence type="ECO:0000256" key="1">
    <source>
        <dbReference type="ARBA" id="ARBA00022737"/>
    </source>
</evidence>
<evidence type="ECO:0000256" key="2">
    <source>
        <dbReference type="ARBA" id="ARBA00023043"/>
    </source>
</evidence>
<dbReference type="PROSITE" id="PS50013">
    <property type="entry name" value="CHROMO_2"/>
    <property type="match status" value="2"/>
</dbReference>
<dbReference type="SMART" id="SM00248">
    <property type="entry name" value="ANK"/>
    <property type="match status" value="3"/>
</dbReference>
<dbReference type="InterPro" id="IPR016197">
    <property type="entry name" value="Chromo-like_dom_sf"/>
</dbReference>
<dbReference type="PANTHER" id="PTHR24171">
    <property type="entry name" value="ANKYRIN REPEAT DOMAIN-CONTAINING PROTEIN 39-RELATED"/>
    <property type="match status" value="1"/>
</dbReference>
<keyword evidence="1" id="KW-0677">Repeat</keyword>
<dbReference type="Gene3D" id="1.25.40.20">
    <property type="entry name" value="Ankyrin repeat-containing domain"/>
    <property type="match status" value="1"/>
</dbReference>
<dbReference type="PROSITE" id="PS50297">
    <property type="entry name" value="ANK_REP_REGION"/>
    <property type="match status" value="2"/>
</dbReference>
<protein>
    <submittedName>
        <fullName evidence="5">Homeodomain transcription factor</fullName>
    </submittedName>
</protein>
<feature type="domain" description="Chromo" evidence="4">
    <location>
        <begin position="259"/>
        <end position="288"/>
    </location>
</feature>
<dbReference type="PANTHER" id="PTHR24171:SF9">
    <property type="entry name" value="ANKYRIN REPEAT DOMAIN-CONTAINING PROTEIN 39"/>
    <property type="match status" value="1"/>
</dbReference>
<comment type="caution">
    <text evidence="5">The sequence shown here is derived from an EMBL/GenBank/DDBJ whole genome shotgun (WGS) entry which is preliminary data.</text>
</comment>
<dbReference type="Gene3D" id="2.40.50.40">
    <property type="match status" value="3"/>
</dbReference>
<dbReference type="SUPFAM" id="SSF48403">
    <property type="entry name" value="Ankyrin repeat"/>
    <property type="match status" value="1"/>
</dbReference>
<dbReference type="AlphaFoldDB" id="A0AAV3Q3R0"/>
<organism evidence="5 6">
    <name type="scientific">Lithospermum erythrorhizon</name>
    <name type="common">Purple gromwell</name>
    <name type="synonym">Lithospermum officinale var. erythrorhizon</name>
    <dbReference type="NCBI Taxonomy" id="34254"/>
    <lineage>
        <taxon>Eukaryota</taxon>
        <taxon>Viridiplantae</taxon>
        <taxon>Streptophyta</taxon>
        <taxon>Embryophyta</taxon>
        <taxon>Tracheophyta</taxon>
        <taxon>Spermatophyta</taxon>
        <taxon>Magnoliopsida</taxon>
        <taxon>eudicotyledons</taxon>
        <taxon>Gunneridae</taxon>
        <taxon>Pentapetalae</taxon>
        <taxon>asterids</taxon>
        <taxon>lamiids</taxon>
        <taxon>Boraginales</taxon>
        <taxon>Boraginaceae</taxon>
        <taxon>Boraginoideae</taxon>
        <taxon>Lithospermeae</taxon>
        <taxon>Lithospermum</taxon>
    </lineage>
</organism>
<dbReference type="InterPro" id="IPR023780">
    <property type="entry name" value="Chromo_domain"/>
</dbReference>
<dbReference type="InterPro" id="IPR002110">
    <property type="entry name" value="Ankyrin_rpt"/>
</dbReference>
<dbReference type="GO" id="GO:0003677">
    <property type="term" value="F:DNA binding"/>
    <property type="evidence" value="ECO:0007669"/>
    <property type="project" value="UniProtKB-KW"/>
</dbReference>
<proteinExistence type="predicted"/>
<sequence length="361" mass="40621">MDGLYVNHYSLSRLKISSPNPKRLGTTPPALVLKFHTQHNHKTTNLAISATQQQQQQPFESYNEAETYGDVDKIIGSRALEDGTGMEYLIQWRDEHSPTWVPSQFIAGDVVAEYETPWWSAAKKADESALREIIEFEDGRDIDAVDNDGRTALLFVSGLGSEPCVKLLASSGANVNHRDKTAGLTALHIASGYVKPGVVKLLLQFGADPESEDHSCRTPLDLTKEILNVTPKGNPIQFARRLGLENVMTTLENAIFEYALVEEILEKRGKDSMVEYLVKWKDGEDNEWVKKSLIDEELVKDFEAGLEYAIAEYVLGERETEDGKMEFLVKWTDTEEATWEPLENVDQDLIQEFRQGSVLNV</sequence>
<dbReference type="InterPro" id="IPR036770">
    <property type="entry name" value="Ankyrin_rpt-contain_sf"/>
</dbReference>
<dbReference type="EMBL" id="BAABME010019338">
    <property type="protein sequence ID" value="GAA0156867.1"/>
    <property type="molecule type" value="Genomic_DNA"/>
</dbReference>
<dbReference type="SMART" id="SM00298">
    <property type="entry name" value="CHROMO"/>
    <property type="match status" value="3"/>
</dbReference>
<keyword evidence="5" id="KW-0238">DNA-binding</keyword>
<evidence type="ECO:0000259" key="4">
    <source>
        <dbReference type="PROSITE" id="PS50013"/>
    </source>
</evidence>
<keyword evidence="6" id="KW-1185">Reference proteome</keyword>
<evidence type="ECO:0000256" key="3">
    <source>
        <dbReference type="PROSITE-ProRule" id="PRU00023"/>
    </source>
</evidence>
<reference evidence="5 6" key="1">
    <citation type="submission" date="2024-01" db="EMBL/GenBank/DDBJ databases">
        <title>The complete chloroplast genome sequence of Lithospermum erythrorhizon: insights into the phylogenetic relationship among Boraginaceae species and the maternal lineages of purple gromwells.</title>
        <authorList>
            <person name="Okada T."/>
            <person name="Watanabe K."/>
        </authorList>
    </citation>
    <scope>NUCLEOTIDE SEQUENCE [LARGE SCALE GENOMIC DNA]</scope>
</reference>
<accession>A0AAV3Q3R0</accession>
<dbReference type="Proteomes" id="UP001454036">
    <property type="component" value="Unassembled WGS sequence"/>
</dbReference>
<keyword evidence="5" id="KW-0371">Homeobox</keyword>
<gene>
    <name evidence="5" type="ORF">LIER_38360</name>
</gene>
<dbReference type="PROSITE" id="PS50088">
    <property type="entry name" value="ANK_REPEAT"/>
    <property type="match status" value="2"/>
</dbReference>
<dbReference type="SUPFAM" id="SSF54160">
    <property type="entry name" value="Chromo domain-like"/>
    <property type="match status" value="3"/>
</dbReference>
<dbReference type="InterPro" id="IPR000953">
    <property type="entry name" value="Chromo/chromo_shadow_dom"/>
</dbReference>
<feature type="domain" description="Chromo" evidence="4">
    <location>
        <begin position="309"/>
        <end position="345"/>
    </location>
</feature>
<evidence type="ECO:0000313" key="6">
    <source>
        <dbReference type="Proteomes" id="UP001454036"/>
    </source>
</evidence>
<feature type="repeat" description="ANK" evidence="3">
    <location>
        <begin position="148"/>
        <end position="180"/>
    </location>
</feature>
<evidence type="ECO:0000313" key="5">
    <source>
        <dbReference type="EMBL" id="GAA0156867.1"/>
    </source>
</evidence>
<name>A0AAV3Q3R0_LITER</name>
<dbReference type="Pfam" id="PF12796">
    <property type="entry name" value="Ank_2"/>
    <property type="match status" value="1"/>
</dbReference>
<dbReference type="Pfam" id="PF00385">
    <property type="entry name" value="Chromo"/>
    <property type="match status" value="1"/>
</dbReference>